<evidence type="ECO:0000256" key="5">
    <source>
        <dbReference type="ARBA" id="ARBA00022777"/>
    </source>
</evidence>
<dbReference type="GO" id="GO:0070403">
    <property type="term" value="F:NAD+ binding"/>
    <property type="evidence" value="ECO:0007669"/>
    <property type="project" value="InterPro"/>
</dbReference>
<dbReference type="Proteomes" id="UP000183832">
    <property type="component" value="Unassembled WGS sequence"/>
</dbReference>
<feature type="coiled-coil region" evidence="11">
    <location>
        <begin position="476"/>
        <end position="503"/>
    </location>
</feature>
<dbReference type="GO" id="GO:0005634">
    <property type="term" value="C:nucleus"/>
    <property type="evidence" value="ECO:0007669"/>
    <property type="project" value="TreeGrafter"/>
</dbReference>
<evidence type="ECO:0000256" key="3">
    <source>
        <dbReference type="ARBA" id="ARBA00022679"/>
    </source>
</evidence>
<evidence type="ECO:0000256" key="8">
    <source>
        <dbReference type="ARBA" id="ARBA00036164"/>
    </source>
</evidence>
<feature type="region of interest" description="Disordered" evidence="12">
    <location>
        <begin position="415"/>
        <end position="464"/>
    </location>
</feature>
<organism evidence="15 16">
    <name type="scientific">Clunio marinus</name>
    <dbReference type="NCBI Taxonomy" id="568069"/>
    <lineage>
        <taxon>Eukaryota</taxon>
        <taxon>Metazoa</taxon>
        <taxon>Ecdysozoa</taxon>
        <taxon>Arthropoda</taxon>
        <taxon>Hexapoda</taxon>
        <taxon>Insecta</taxon>
        <taxon>Pterygota</taxon>
        <taxon>Neoptera</taxon>
        <taxon>Endopterygota</taxon>
        <taxon>Diptera</taxon>
        <taxon>Nematocera</taxon>
        <taxon>Chironomoidea</taxon>
        <taxon>Chironomidae</taxon>
        <taxon>Clunio</taxon>
    </lineage>
</organism>
<dbReference type="STRING" id="568069.A0A1J1IX94"/>
<feature type="region of interest" description="Disordered" evidence="12">
    <location>
        <begin position="161"/>
        <end position="180"/>
    </location>
</feature>
<name>A0A1J1IX94_9DIPT</name>
<dbReference type="GO" id="GO:0005524">
    <property type="term" value="F:ATP binding"/>
    <property type="evidence" value="ECO:0007669"/>
    <property type="project" value="UniProtKB-KW"/>
</dbReference>
<evidence type="ECO:0000313" key="15">
    <source>
        <dbReference type="EMBL" id="CRL03185.1"/>
    </source>
</evidence>
<dbReference type="InterPro" id="IPR006176">
    <property type="entry name" value="3-OHacyl-CoA_DH_NAD-bd"/>
</dbReference>
<evidence type="ECO:0000256" key="4">
    <source>
        <dbReference type="ARBA" id="ARBA00022741"/>
    </source>
</evidence>
<comment type="similarity">
    <text evidence="2">Belongs to the 3-hydroxyacyl-CoA dehydrogenase family.</text>
</comment>
<dbReference type="Pfam" id="PF03770">
    <property type="entry name" value="IPK"/>
    <property type="match status" value="1"/>
</dbReference>
<sequence>MKLVEIIRTSDTSDETYKICLNFGEKLGKTCITCKDTFGFVVNRLIIPYTAEAMRMHERGDASIKDIDIAMKLGAGYPMGPFELSDLVGLDTFIRALAAFERCEPNNPLFKPVQLIQKYMSNLKLPPIQKPTQRRSYAGFPTAQASAANFANSFQLLVTAPSSSSSSTSSATPYNTSGETMANDKIPKGYVNMTHQVAGHTVHVGTDEIGLLKSIDDGSVLKPGGSQWCAAREIKFYEQLLTSTDPAVLPLKEFVPEYRGTQTLTIGNKTINFIKLQDLTHGMLEPCIIDIKIGRQTWDPLATDAKKEAEASKYQQCKTTVGFCIPGFQTYHLISNTYKKFGRDYGKKLNQNTVTDALKMFLNGDSGLNRQLVTSILTSLWAIQSWMRKQKNYRFYSTSILIVYDARKLRQVIESQRRQSPKSFPSALEVGNRKSGGASPTDLSPTGNNLNRTLSDDGDTLSELPKSLPKQVYKKIQRSRSSTNNYEQEMRNMRNNYHQMLDDLVGAYDGKKEWVFVKMIDFAHTFNTNELNETQANGLDLNYLDGIEHLCSIFEEFLKMCE</sequence>
<dbReference type="Pfam" id="PF00725">
    <property type="entry name" value="3HCDH"/>
    <property type="match status" value="1"/>
</dbReference>
<dbReference type="EMBL" id="CVRI01000059">
    <property type="protein sequence ID" value="CRL03185.1"/>
    <property type="molecule type" value="Genomic_DNA"/>
</dbReference>
<evidence type="ECO:0000256" key="7">
    <source>
        <dbReference type="ARBA" id="ARBA00023002"/>
    </source>
</evidence>
<keyword evidence="4" id="KW-0547">Nucleotide-binding</keyword>
<dbReference type="AlphaFoldDB" id="A0A1J1IX94"/>
<proteinExistence type="inferred from homology"/>
<evidence type="ECO:0000256" key="9">
    <source>
        <dbReference type="ARBA" id="ARBA00036525"/>
    </source>
</evidence>
<dbReference type="GO" id="GO:0006631">
    <property type="term" value="P:fatty acid metabolic process"/>
    <property type="evidence" value="ECO:0007669"/>
    <property type="project" value="InterPro"/>
</dbReference>
<dbReference type="InterPro" id="IPR008927">
    <property type="entry name" value="6-PGluconate_DH-like_C_sf"/>
</dbReference>
<dbReference type="InterPro" id="IPR005522">
    <property type="entry name" value="IPK"/>
</dbReference>
<dbReference type="InterPro" id="IPR013328">
    <property type="entry name" value="6PGD_dom2"/>
</dbReference>
<dbReference type="OrthoDB" id="5958943at2759"/>
<feature type="domain" description="3-hydroxyacyl-CoA dehydrogenase C-terminal" evidence="13">
    <location>
        <begin position="39"/>
        <end position="123"/>
    </location>
</feature>
<gene>
    <name evidence="15" type="ORF">CLUMA_CG016529</name>
</gene>
<comment type="catalytic activity">
    <reaction evidence="8">
        <text>1D-myo-inositol 1,4,5-trisphosphate + 2 ATP = 1D-myo-inositol 1,3,4,5,6-pentakisphosphate + 2 ADP + 2 H(+)</text>
        <dbReference type="Rhea" id="RHEA:32359"/>
        <dbReference type="ChEBI" id="CHEBI:15378"/>
        <dbReference type="ChEBI" id="CHEBI:30616"/>
        <dbReference type="ChEBI" id="CHEBI:57733"/>
        <dbReference type="ChEBI" id="CHEBI:203600"/>
        <dbReference type="ChEBI" id="CHEBI:456216"/>
        <dbReference type="EC" id="2.7.1.151"/>
    </reaction>
</comment>
<feature type="domain" description="3-hydroxyacyl-CoA dehydrogenase NAD binding" evidence="14">
    <location>
        <begin position="1"/>
        <end position="37"/>
    </location>
</feature>
<dbReference type="GO" id="GO:0005737">
    <property type="term" value="C:cytoplasm"/>
    <property type="evidence" value="ECO:0007669"/>
    <property type="project" value="TreeGrafter"/>
</dbReference>
<dbReference type="Gene3D" id="3.30.470.160">
    <property type="entry name" value="Inositol polyphosphate kinase"/>
    <property type="match status" value="1"/>
</dbReference>
<dbReference type="EC" id="2.7.-.-" evidence="10"/>
<dbReference type="Gene3D" id="3.40.50.720">
    <property type="entry name" value="NAD(P)-binding Rossmann-like Domain"/>
    <property type="match status" value="1"/>
</dbReference>
<dbReference type="InterPro" id="IPR006180">
    <property type="entry name" value="3-OHacyl-CoA_DH_CS"/>
</dbReference>
<dbReference type="InterPro" id="IPR006108">
    <property type="entry name" value="3HC_DH_C"/>
</dbReference>
<comment type="similarity">
    <text evidence="1 10">Belongs to the inositol phosphokinase (IPK) family.</text>
</comment>
<keyword evidence="11" id="KW-0175">Coiled coil</keyword>
<evidence type="ECO:0000256" key="2">
    <source>
        <dbReference type="ARBA" id="ARBA00009463"/>
    </source>
</evidence>
<dbReference type="PANTHER" id="PTHR12400:SF51">
    <property type="entry name" value="INOSITOL POLYPHOSPHATE MULTIKINASE"/>
    <property type="match status" value="1"/>
</dbReference>
<keyword evidence="16" id="KW-1185">Reference proteome</keyword>
<dbReference type="GO" id="GO:0047326">
    <property type="term" value="F:inositol-1,3,4,6-tetrakisphosphate 5-kinase activity"/>
    <property type="evidence" value="ECO:0007669"/>
    <property type="project" value="RHEA"/>
</dbReference>
<dbReference type="PROSITE" id="PS00067">
    <property type="entry name" value="3HCDH"/>
    <property type="match status" value="1"/>
</dbReference>
<dbReference type="SUPFAM" id="SSF48179">
    <property type="entry name" value="6-phosphogluconate dehydrogenase C-terminal domain-like"/>
    <property type="match status" value="1"/>
</dbReference>
<protein>
    <recommendedName>
        <fullName evidence="10">Kinase</fullName>
        <ecNumber evidence="10">2.7.-.-</ecNumber>
    </recommendedName>
</protein>
<reference evidence="15 16" key="1">
    <citation type="submission" date="2015-04" db="EMBL/GenBank/DDBJ databases">
        <authorList>
            <person name="Syromyatnikov M.Y."/>
            <person name="Popov V.N."/>
        </authorList>
    </citation>
    <scope>NUCLEOTIDE SEQUENCE [LARGE SCALE GENOMIC DNA]</scope>
</reference>
<evidence type="ECO:0000259" key="14">
    <source>
        <dbReference type="Pfam" id="PF02737"/>
    </source>
</evidence>
<dbReference type="InterPro" id="IPR038286">
    <property type="entry name" value="IPK_sf"/>
</dbReference>
<keyword evidence="7" id="KW-0560">Oxidoreductase</keyword>
<keyword evidence="3 10" id="KW-0808">Transferase</keyword>
<feature type="compositionally biased region" description="Low complexity" evidence="12">
    <location>
        <begin position="161"/>
        <end position="173"/>
    </location>
</feature>
<dbReference type="GO" id="GO:0032958">
    <property type="term" value="P:inositol phosphate biosynthetic process"/>
    <property type="evidence" value="ECO:0007669"/>
    <property type="project" value="InterPro"/>
</dbReference>
<dbReference type="PANTHER" id="PTHR12400">
    <property type="entry name" value="INOSITOL POLYPHOSPHATE KINASE"/>
    <property type="match status" value="1"/>
</dbReference>
<dbReference type="GO" id="GO:0016616">
    <property type="term" value="F:oxidoreductase activity, acting on the CH-OH group of donors, NAD or NADP as acceptor"/>
    <property type="evidence" value="ECO:0007669"/>
    <property type="project" value="InterPro"/>
</dbReference>
<evidence type="ECO:0000313" key="16">
    <source>
        <dbReference type="Proteomes" id="UP000183832"/>
    </source>
</evidence>
<keyword evidence="6" id="KW-0067">ATP-binding</keyword>
<evidence type="ECO:0000256" key="6">
    <source>
        <dbReference type="ARBA" id="ARBA00022840"/>
    </source>
</evidence>
<evidence type="ECO:0000259" key="13">
    <source>
        <dbReference type="Pfam" id="PF00725"/>
    </source>
</evidence>
<accession>A0A1J1IX94</accession>
<keyword evidence="5 10" id="KW-0418">Kinase</keyword>
<dbReference type="SUPFAM" id="SSF56104">
    <property type="entry name" value="SAICAR synthase-like"/>
    <property type="match status" value="1"/>
</dbReference>
<comment type="catalytic activity">
    <reaction evidence="9">
        <text>1D-myo-inositol 1,3,4,6-tetrakisphosphate + ATP = 1D-myo-inositol 1,3,4,5,6-pentakisphosphate + ADP + H(+)</text>
        <dbReference type="Rhea" id="RHEA:12717"/>
        <dbReference type="ChEBI" id="CHEBI:15378"/>
        <dbReference type="ChEBI" id="CHEBI:30616"/>
        <dbReference type="ChEBI" id="CHEBI:57660"/>
        <dbReference type="ChEBI" id="CHEBI:57733"/>
        <dbReference type="ChEBI" id="CHEBI:456216"/>
        <dbReference type="EC" id="2.7.1.140"/>
    </reaction>
</comment>
<dbReference type="Gene3D" id="1.10.1040.10">
    <property type="entry name" value="N-(1-d-carboxylethyl)-l-norvaline Dehydrogenase, domain 2"/>
    <property type="match status" value="1"/>
</dbReference>
<evidence type="ECO:0000256" key="10">
    <source>
        <dbReference type="RuleBase" id="RU363090"/>
    </source>
</evidence>
<feature type="compositionally biased region" description="Polar residues" evidence="12">
    <location>
        <begin position="441"/>
        <end position="453"/>
    </location>
</feature>
<evidence type="ECO:0000256" key="11">
    <source>
        <dbReference type="SAM" id="Coils"/>
    </source>
</evidence>
<dbReference type="Pfam" id="PF02737">
    <property type="entry name" value="3HCDH_N"/>
    <property type="match status" value="1"/>
</dbReference>
<evidence type="ECO:0000256" key="12">
    <source>
        <dbReference type="SAM" id="MobiDB-lite"/>
    </source>
</evidence>
<dbReference type="GO" id="GO:0008440">
    <property type="term" value="F:inositol-1,4,5-trisphosphate 3-kinase activity"/>
    <property type="evidence" value="ECO:0007669"/>
    <property type="project" value="TreeGrafter"/>
</dbReference>
<evidence type="ECO:0000256" key="1">
    <source>
        <dbReference type="ARBA" id="ARBA00007374"/>
    </source>
</evidence>